<dbReference type="InterPro" id="IPR042099">
    <property type="entry name" value="ANL_N_sf"/>
</dbReference>
<dbReference type="InterPro" id="IPR025110">
    <property type="entry name" value="AMP-bd_C"/>
</dbReference>
<dbReference type="PANTHER" id="PTHR24096">
    <property type="entry name" value="LONG-CHAIN-FATTY-ACID--COA LIGASE"/>
    <property type="match status" value="1"/>
</dbReference>
<dbReference type="Proteomes" id="UP001595904">
    <property type="component" value="Unassembled WGS sequence"/>
</dbReference>
<organism evidence="3 4">
    <name type="scientific">Steroidobacter flavus</name>
    <dbReference type="NCBI Taxonomy" id="1842136"/>
    <lineage>
        <taxon>Bacteria</taxon>
        <taxon>Pseudomonadati</taxon>
        <taxon>Pseudomonadota</taxon>
        <taxon>Gammaproteobacteria</taxon>
        <taxon>Steroidobacterales</taxon>
        <taxon>Steroidobacteraceae</taxon>
        <taxon>Steroidobacter</taxon>
    </lineage>
</organism>
<dbReference type="PANTHER" id="PTHR24096:SF267">
    <property type="entry name" value="MALONATE--COA LIGASE ACSF3, MITOCHONDRIAL"/>
    <property type="match status" value="1"/>
</dbReference>
<comment type="caution">
    <text evidence="3">The sequence shown here is derived from an EMBL/GenBank/DDBJ whole genome shotgun (WGS) entry which is preliminary data.</text>
</comment>
<feature type="domain" description="AMP-binding enzyme C-terminal" evidence="2">
    <location>
        <begin position="462"/>
        <end position="539"/>
    </location>
</feature>
<dbReference type="EMBL" id="JBHSDU010000015">
    <property type="protein sequence ID" value="MFC4314532.1"/>
    <property type="molecule type" value="Genomic_DNA"/>
</dbReference>
<dbReference type="RefSeq" id="WP_380605780.1">
    <property type="nucleotide sequence ID" value="NZ_JBHSDU010000015.1"/>
</dbReference>
<dbReference type="SUPFAM" id="SSF56801">
    <property type="entry name" value="Acetyl-CoA synthetase-like"/>
    <property type="match status" value="1"/>
</dbReference>
<protein>
    <submittedName>
        <fullName evidence="3">Class I adenylate-forming enzyme family protein</fullName>
    </submittedName>
</protein>
<reference evidence="4" key="1">
    <citation type="journal article" date="2019" name="Int. J. Syst. Evol. Microbiol.">
        <title>The Global Catalogue of Microorganisms (GCM) 10K type strain sequencing project: providing services to taxonomists for standard genome sequencing and annotation.</title>
        <authorList>
            <consortium name="The Broad Institute Genomics Platform"/>
            <consortium name="The Broad Institute Genome Sequencing Center for Infectious Disease"/>
            <person name="Wu L."/>
            <person name="Ma J."/>
        </authorList>
    </citation>
    <scope>NUCLEOTIDE SEQUENCE [LARGE SCALE GENOMIC DNA]</scope>
    <source>
        <strain evidence="4">CGMCC 1.10759</strain>
    </source>
</reference>
<dbReference type="InterPro" id="IPR045851">
    <property type="entry name" value="AMP-bd_C_sf"/>
</dbReference>
<evidence type="ECO:0000259" key="2">
    <source>
        <dbReference type="Pfam" id="PF13193"/>
    </source>
</evidence>
<sequence>MTDSTVRGPALADASFGPLTLGGFFREVCRRNGDKEVMVFHSAGQPVVRYTYAQLWSEAFAIAQALVARGVTKETRVGLLATNRPEWVSAAFGIALAGGTCVALSTFAKSEEFEYQLRIGDVSLLIFERSILSRDFGADLIALCPELSTSDGIAHSTRLPFLRRAVCIDGTITKGAIESWKDFVHGDLRASVAVVNALDAEVAPTDRSMVFFSSGSTAKPKAVLHTHRAAAIQCWRWSRVTAVDSEVRTWSANGFFWSGNFTQAIGSTLSAGGCLILQRYFDPTEALKLMQIERVTYPVAWPHQWARLADDPTYADTDLSSLRYVGETSPLRSHPTVKANWQEPMACYGNTETLTVCTSHFSGTDPAIADGNHGFPLDGNTVRIVDPLSGKVLGRNENGEIAVKGPTLMLGYLRVPAEETFDAEGFFRTGDGGFVDDQGRLHWQGRLNDIIKTGGANVSPLEIDAVLAECPGVKVAATVGVPHDKLGEMVVACVVADPGAAIDEASVRAFVSKRLSSYKVPRRVLFLQESDLSLTASNKVKTAPLRELAARRLAETPA</sequence>
<gene>
    <name evidence="3" type="ORF">ACFPN2_36030</name>
</gene>
<accession>A0ABV8T5L7</accession>
<dbReference type="Gene3D" id="3.30.300.30">
    <property type="match status" value="1"/>
</dbReference>
<dbReference type="Gene3D" id="3.40.50.12780">
    <property type="entry name" value="N-terminal domain of ligase-like"/>
    <property type="match status" value="1"/>
</dbReference>
<feature type="domain" description="AMP-dependent synthetase/ligase" evidence="1">
    <location>
        <begin position="25"/>
        <end position="413"/>
    </location>
</feature>
<evidence type="ECO:0000259" key="1">
    <source>
        <dbReference type="Pfam" id="PF00501"/>
    </source>
</evidence>
<dbReference type="InterPro" id="IPR000873">
    <property type="entry name" value="AMP-dep_synth/lig_dom"/>
</dbReference>
<proteinExistence type="predicted"/>
<keyword evidence="4" id="KW-1185">Reference proteome</keyword>
<dbReference type="Pfam" id="PF00501">
    <property type="entry name" value="AMP-binding"/>
    <property type="match status" value="1"/>
</dbReference>
<dbReference type="Pfam" id="PF13193">
    <property type="entry name" value="AMP-binding_C"/>
    <property type="match status" value="1"/>
</dbReference>
<dbReference type="CDD" id="cd04433">
    <property type="entry name" value="AFD_class_I"/>
    <property type="match status" value="1"/>
</dbReference>
<evidence type="ECO:0000313" key="4">
    <source>
        <dbReference type="Proteomes" id="UP001595904"/>
    </source>
</evidence>
<evidence type="ECO:0000313" key="3">
    <source>
        <dbReference type="EMBL" id="MFC4314532.1"/>
    </source>
</evidence>
<name>A0ABV8T5L7_9GAMM</name>